<dbReference type="PROSITE" id="PS00463">
    <property type="entry name" value="ZN2_CY6_FUNGAL_1"/>
    <property type="match status" value="1"/>
</dbReference>
<keyword evidence="3" id="KW-0238">DNA-binding</keyword>
<keyword evidence="1" id="KW-0479">Metal-binding</keyword>
<evidence type="ECO:0000256" key="5">
    <source>
        <dbReference type="ARBA" id="ARBA00023242"/>
    </source>
</evidence>
<dbReference type="PROSITE" id="PS50048">
    <property type="entry name" value="ZN2_CY6_FUNGAL_2"/>
    <property type="match status" value="1"/>
</dbReference>
<feature type="domain" description="Zn(2)-C6 fungal-type" evidence="6">
    <location>
        <begin position="11"/>
        <end position="41"/>
    </location>
</feature>
<accession>A0AAW0RHI7</accession>
<dbReference type="AlphaFoldDB" id="A0AAW0RHI7"/>
<evidence type="ECO:0000256" key="1">
    <source>
        <dbReference type="ARBA" id="ARBA00022723"/>
    </source>
</evidence>
<dbReference type="Proteomes" id="UP001397290">
    <property type="component" value="Unassembled WGS sequence"/>
</dbReference>
<keyword evidence="2" id="KW-0805">Transcription regulation</keyword>
<dbReference type="InterPro" id="IPR036864">
    <property type="entry name" value="Zn2-C6_fun-type_DNA-bd_sf"/>
</dbReference>
<dbReference type="EMBL" id="JAAHCF010000893">
    <property type="protein sequence ID" value="KAK8141637.1"/>
    <property type="molecule type" value="Genomic_DNA"/>
</dbReference>
<dbReference type="InterPro" id="IPR050675">
    <property type="entry name" value="OAF3"/>
</dbReference>
<dbReference type="SUPFAM" id="SSF57701">
    <property type="entry name" value="Zn2/Cys6 DNA-binding domain"/>
    <property type="match status" value="1"/>
</dbReference>
<dbReference type="Pfam" id="PF08493">
    <property type="entry name" value="AflR"/>
    <property type="match status" value="1"/>
</dbReference>
<reference evidence="7 8" key="1">
    <citation type="submission" date="2020-02" db="EMBL/GenBank/DDBJ databases">
        <title>Comparative genomics of the hypocrealean fungal genus Beauvera.</title>
        <authorList>
            <person name="Showalter D.N."/>
            <person name="Bushley K.E."/>
            <person name="Rehner S.A."/>
        </authorList>
    </citation>
    <scope>NUCLEOTIDE SEQUENCE [LARGE SCALE GENOMIC DNA]</scope>
    <source>
        <strain evidence="7 8">ARSEF4384</strain>
    </source>
</reference>
<comment type="caution">
    <text evidence="7">The sequence shown here is derived from an EMBL/GenBank/DDBJ whole genome shotgun (WGS) entry which is preliminary data.</text>
</comment>
<dbReference type="SMART" id="SM00066">
    <property type="entry name" value="GAL4"/>
    <property type="match status" value="1"/>
</dbReference>
<dbReference type="PANTHER" id="PTHR31069">
    <property type="entry name" value="OLEATE-ACTIVATED TRANSCRIPTION FACTOR 1-RELATED"/>
    <property type="match status" value="1"/>
</dbReference>
<organism evidence="7 8">
    <name type="scientific">Beauveria asiatica</name>
    <dbReference type="NCBI Taxonomy" id="1069075"/>
    <lineage>
        <taxon>Eukaryota</taxon>
        <taxon>Fungi</taxon>
        <taxon>Dikarya</taxon>
        <taxon>Ascomycota</taxon>
        <taxon>Pezizomycotina</taxon>
        <taxon>Sordariomycetes</taxon>
        <taxon>Hypocreomycetidae</taxon>
        <taxon>Hypocreales</taxon>
        <taxon>Cordycipitaceae</taxon>
        <taxon>Beauveria</taxon>
    </lineage>
</organism>
<dbReference type="InterPro" id="IPR013700">
    <property type="entry name" value="AflR"/>
</dbReference>
<dbReference type="GO" id="GO:0045122">
    <property type="term" value="P:aflatoxin biosynthetic process"/>
    <property type="evidence" value="ECO:0007669"/>
    <property type="project" value="InterPro"/>
</dbReference>
<dbReference type="GO" id="GO:0003677">
    <property type="term" value="F:DNA binding"/>
    <property type="evidence" value="ECO:0007669"/>
    <property type="project" value="UniProtKB-KW"/>
</dbReference>
<evidence type="ECO:0000256" key="4">
    <source>
        <dbReference type="ARBA" id="ARBA00023163"/>
    </source>
</evidence>
<gene>
    <name evidence="7" type="ORF">G3M48_010137</name>
</gene>
<name>A0AAW0RHI7_9HYPO</name>
<dbReference type="CDD" id="cd00067">
    <property type="entry name" value="GAL4"/>
    <property type="match status" value="1"/>
</dbReference>
<dbReference type="InterPro" id="IPR001138">
    <property type="entry name" value="Zn2Cys6_DnaBD"/>
</dbReference>
<sequence length="377" mass="40193">MSGLVAKLKASCDRCAADKVKCGKRHPSCARCIQANRECVYGVSQRAGKPSQAKLALRRELAACAGVRLISADAPARQGDAAGSPSAMQVTVNAELLSATSDFWQCRDLMLPSLPWQEELGVSGNSPGAYHDPCVALTEASLATSLSGTTQFSLATSQQAITPPETLMDAACGEFAMPAPMTPKSSGGSSATFDAALGPPCCEPTEVAKQLCDIVELGQANAMTLDTLLHEIVTLSHKVSSHLRCSCARDSTVLMMLAASECEILDLYQAIAGVKPCYPVSSGRAIRQLSLCHSELSLGSFKLDEKLSSAVLDQLVLSQLHDMMGKWEQYVDSLSYDRKKATGEVKLSFVITNLVLSRLHSTADEIEFRRRGSSRGS</sequence>
<keyword evidence="5" id="KW-0539">Nucleus</keyword>
<dbReference type="GO" id="GO:0005634">
    <property type="term" value="C:nucleus"/>
    <property type="evidence" value="ECO:0007669"/>
    <property type="project" value="InterPro"/>
</dbReference>
<proteinExistence type="predicted"/>
<evidence type="ECO:0000256" key="3">
    <source>
        <dbReference type="ARBA" id="ARBA00023125"/>
    </source>
</evidence>
<evidence type="ECO:0000313" key="7">
    <source>
        <dbReference type="EMBL" id="KAK8141637.1"/>
    </source>
</evidence>
<dbReference type="GO" id="GO:0000981">
    <property type="term" value="F:DNA-binding transcription factor activity, RNA polymerase II-specific"/>
    <property type="evidence" value="ECO:0007669"/>
    <property type="project" value="InterPro"/>
</dbReference>
<protein>
    <recommendedName>
        <fullName evidence="6">Zn(2)-C6 fungal-type domain-containing protein</fullName>
    </recommendedName>
</protein>
<keyword evidence="8" id="KW-1185">Reference proteome</keyword>
<dbReference type="Gene3D" id="4.10.240.10">
    <property type="entry name" value="Zn(2)-C6 fungal-type DNA-binding domain"/>
    <property type="match status" value="1"/>
</dbReference>
<keyword evidence="4" id="KW-0804">Transcription</keyword>
<dbReference type="PANTHER" id="PTHR31069:SF31">
    <property type="entry name" value="MONODICTYPHENONE CLUSTER TRANSCRIPTION FACTOR-RELATED"/>
    <property type="match status" value="1"/>
</dbReference>
<dbReference type="Pfam" id="PF00172">
    <property type="entry name" value="Zn_clus"/>
    <property type="match status" value="1"/>
</dbReference>
<dbReference type="GO" id="GO:0008270">
    <property type="term" value="F:zinc ion binding"/>
    <property type="evidence" value="ECO:0007669"/>
    <property type="project" value="InterPro"/>
</dbReference>
<evidence type="ECO:0000256" key="2">
    <source>
        <dbReference type="ARBA" id="ARBA00023015"/>
    </source>
</evidence>
<evidence type="ECO:0000259" key="6">
    <source>
        <dbReference type="PROSITE" id="PS50048"/>
    </source>
</evidence>
<evidence type="ECO:0000313" key="8">
    <source>
        <dbReference type="Proteomes" id="UP001397290"/>
    </source>
</evidence>
<dbReference type="PRINTS" id="PR00755">
    <property type="entry name" value="AFLATOXINBRP"/>
</dbReference>